<keyword evidence="1" id="KW-0217">Developmental protein</keyword>
<dbReference type="InterPro" id="IPR050387">
    <property type="entry name" value="Hedgehog_Signaling"/>
</dbReference>
<dbReference type="InParanoid" id="A0A078AGG1"/>
<accession>A0A078AGG1</accession>
<dbReference type="EMBL" id="CCKQ01008475">
    <property type="protein sequence ID" value="CDW79933.1"/>
    <property type="molecule type" value="Genomic_DNA"/>
</dbReference>
<evidence type="ECO:0000259" key="3">
    <source>
        <dbReference type="SMART" id="SM00305"/>
    </source>
</evidence>
<evidence type="ECO:0000313" key="5">
    <source>
        <dbReference type="EMBL" id="CDW79933.1"/>
    </source>
</evidence>
<dbReference type="Pfam" id="PF01079">
    <property type="entry name" value="Hint"/>
    <property type="match status" value="1"/>
</dbReference>
<dbReference type="SUPFAM" id="SSF51294">
    <property type="entry name" value="Hedgehog/intein (Hint) domain"/>
    <property type="match status" value="1"/>
</dbReference>
<dbReference type="Proteomes" id="UP000039865">
    <property type="component" value="Unassembled WGS sequence"/>
</dbReference>
<dbReference type="SMART" id="SM00306">
    <property type="entry name" value="HintN"/>
    <property type="match status" value="1"/>
</dbReference>
<dbReference type="InterPro" id="IPR006141">
    <property type="entry name" value="Intein_N"/>
</dbReference>
<dbReference type="GO" id="GO:0048731">
    <property type="term" value="P:system development"/>
    <property type="evidence" value="ECO:0007669"/>
    <property type="project" value="UniProtKB-ARBA"/>
</dbReference>
<evidence type="ECO:0000313" key="6">
    <source>
        <dbReference type="Proteomes" id="UP000039865"/>
    </source>
</evidence>
<dbReference type="AlphaFoldDB" id="A0A078AGG1"/>
<proteinExistence type="predicted"/>
<dbReference type="InterPro" id="IPR003586">
    <property type="entry name" value="Hint_dom_C"/>
</dbReference>
<dbReference type="SMART" id="SM00305">
    <property type="entry name" value="HintC"/>
    <property type="match status" value="1"/>
</dbReference>
<dbReference type="Gene3D" id="3.40.50.300">
    <property type="entry name" value="P-loop containing nucleotide triphosphate hydrolases"/>
    <property type="match status" value="1"/>
</dbReference>
<feature type="domain" description="Hint" evidence="4">
    <location>
        <begin position="236"/>
        <end position="342"/>
    </location>
</feature>
<dbReference type="SUPFAM" id="SSF52540">
    <property type="entry name" value="P-loop containing nucleoside triphosphate hydrolases"/>
    <property type="match status" value="1"/>
</dbReference>
<organism evidence="5 6">
    <name type="scientific">Stylonychia lemnae</name>
    <name type="common">Ciliate</name>
    <dbReference type="NCBI Taxonomy" id="5949"/>
    <lineage>
        <taxon>Eukaryota</taxon>
        <taxon>Sar</taxon>
        <taxon>Alveolata</taxon>
        <taxon>Ciliophora</taxon>
        <taxon>Intramacronucleata</taxon>
        <taxon>Spirotrichea</taxon>
        <taxon>Stichotrichia</taxon>
        <taxon>Sporadotrichida</taxon>
        <taxon>Oxytrichidae</taxon>
        <taxon>Stylonychinae</taxon>
        <taxon>Stylonychia</taxon>
    </lineage>
</organism>
<evidence type="ECO:0000256" key="1">
    <source>
        <dbReference type="ARBA" id="ARBA00022473"/>
    </source>
</evidence>
<keyword evidence="6" id="KW-1185">Reference proteome</keyword>
<dbReference type="Gene3D" id="2.170.16.10">
    <property type="entry name" value="Hedgehog/Intein (Hint) domain"/>
    <property type="match status" value="1"/>
</dbReference>
<dbReference type="PROSITE" id="PS50817">
    <property type="entry name" value="INTEIN_N_TER"/>
    <property type="match status" value="1"/>
</dbReference>
<protein>
    <submittedName>
        <fullName evidence="5">Indian hedgehog protein</fullName>
    </submittedName>
</protein>
<keyword evidence="2" id="KW-0732">Signal</keyword>
<dbReference type="InterPro" id="IPR001657">
    <property type="entry name" value="Hedgehog"/>
</dbReference>
<evidence type="ECO:0000259" key="4">
    <source>
        <dbReference type="SMART" id="SM00306"/>
    </source>
</evidence>
<dbReference type="OrthoDB" id="8954335at2759"/>
<dbReference type="PANTHER" id="PTHR11889:SF31">
    <property type="entry name" value="PROTEIN HEDGEHOG"/>
    <property type="match status" value="1"/>
</dbReference>
<sequence>MIFGNTGNGKSTLVNCLTGNEDAAVGEDARGVTKSPAFYQARIDEKDFEIIDLPGFGDRDISIKKSLELWDKYIKGKKIHALIFTHKSSDDRLTIFDSAYADIVKQSFEPHEYSSRIAMGITFWNHYENDSKRKDSKINHFTTNLLEELNKSLGFNEAENQIKMTLFFTDRNEQCQSEIQKIARLFDEQPQDVKPACKVDDVATILSKHLELDKVVVKQIVKSNGTAQHLQQAEKNDCFPPHAKIRLEDGSEVQVKDLKIGDRILSYNVNKKQQFVDVITNFLHKELHESCKYLRITLQNDRILEISQNHMVCAATNDFIGKSKYIQALKLKKEKHKMIIIGENGVYHLAEIKNIEEVSYSGKYAPLTRSGSIIVNDVVASCYAGSFSQKISHIAILPIQIWYKNQDLKGIHPYANVLSKIFNN</sequence>
<dbReference type="InterPro" id="IPR006073">
    <property type="entry name" value="GTP-bd"/>
</dbReference>
<dbReference type="InterPro" id="IPR027417">
    <property type="entry name" value="P-loop_NTPase"/>
</dbReference>
<dbReference type="InterPro" id="IPR003587">
    <property type="entry name" value="Hint_dom_N"/>
</dbReference>
<feature type="domain" description="Hint" evidence="3">
    <location>
        <begin position="344"/>
        <end position="388"/>
    </location>
</feature>
<dbReference type="InterPro" id="IPR036844">
    <property type="entry name" value="Hint_dom_sf"/>
</dbReference>
<dbReference type="PRINTS" id="PR00632">
    <property type="entry name" value="SONICHHOG"/>
</dbReference>
<dbReference type="GO" id="GO:0016539">
    <property type="term" value="P:intein-mediated protein splicing"/>
    <property type="evidence" value="ECO:0007669"/>
    <property type="project" value="InterPro"/>
</dbReference>
<dbReference type="InterPro" id="IPR001767">
    <property type="entry name" value="Hedgehog_Hint"/>
</dbReference>
<dbReference type="GO" id="GO:0016540">
    <property type="term" value="P:protein autoprocessing"/>
    <property type="evidence" value="ECO:0007669"/>
    <property type="project" value="InterPro"/>
</dbReference>
<dbReference type="GO" id="GO:0007267">
    <property type="term" value="P:cell-cell signaling"/>
    <property type="evidence" value="ECO:0007669"/>
    <property type="project" value="InterPro"/>
</dbReference>
<evidence type="ECO:0000256" key="2">
    <source>
        <dbReference type="ARBA" id="ARBA00022729"/>
    </source>
</evidence>
<dbReference type="GO" id="GO:0005525">
    <property type="term" value="F:GTP binding"/>
    <property type="evidence" value="ECO:0007669"/>
    <property type="project" value="InterPro"/>
</dbReference>
<reference evidence="5 6" key="1">
    <citation type="submission" date="2014-06" db="EMBL/GenBank/DDBJ databases">
        <authorList>
            <person name="Swart Estienne"/>
        </authorList>
    </citation>
    <scope>NUCLEOTIDE SEQUENCE [LARGE SCALE GENOMIC DNA]</scope>
    <source>
        <strain evidence="5 6">130c</strain>
    </source>
</reference>
<name>A0A078AGG1_STYLE</name>
<dbReference type="Pfam" id="PF01926">
    <property type="entry name" value="MMR_HSR1"/>
    <property type="match status" value="1"/>
</dbReference>
<dbReference type="PANTHER" id="PTHR11889">
    <property type="entry name" value="HEDGEHOG"/>
    <property type="match status" value="1"/>
</dbReference>
<gene>
    <name evidence="5" type="primary">Contig3808.g4074</name>
    <name evidence="5" type="ORF">STYLEM_8925</name>
</gene>
<dbReference type="CDD" id="cd00081">
    <property type="entry name" value="Hint"/>
    <property type="match status" value="1"/>
</dbReference>